<evidence type="ECO:0000313" key="2">
    <source>
        <dbReference type="Proteomes" id="UP000001514"/>
    </source>
</evidence>
<dbReference type="Gramene" id="EFJ20982">
    <property type="protein sequence ID" value="EFJ20982"/>
    <property type="gene ID" value="SELMODRAFT_107748"/>
</dbReference>
<dbReference type="eggNOG" id="ENOG502SNU7">
    <property type="taxonomic scope" value="Eukaryota"/>
</dbReference>
<dbReference type="InParanoid" id="D8S2S9"/>
<reference evidence="1 2" key="1">
    <citation type="journal article" date="2011" name="Science">
        <title>The Selaginella genome identifies genetic changes associated with the evolution of vascular plants.</title>
        <authorList>
            <person name="Banks J.A."/>
            <person name="Nishiyama T."/>
            <person name="Hasebe M."/>
            <person name="Bowman J.L."/>
            <person name="Gribskov M."/>
            <person name="dePamphilis C."/>
            <person name="Albert V.A."/>
            <person name="Aono N."/>
            <person name="Aoyama T."/>
            <person name="Ambrose B.A."/>
            <person name="Ashton N.W."/>
            <person name="Axtell M.J."/>
            <person name="Barker E."/>
            <person name="Barker M.S."/>
            <person name="Bennetzen J.L."/>
            <person name="Bonawitz N.D."/>
            <person name="Chapple C."/>
            <person name="Cheng C."/>
            <person name="Correa L.G."/>
            <person name="Dacre M."/>
            <person name="DeBarry J."/>
            <person name="Dreyer I."/>
            <person name="Elias M."/>
            <person name="Engstrom E.M."/>
            <person name="Estelle M."/>
            <person name="Feng L."/>
            <person name="Finet C."/>
            <person name="Floyd S.K."/>
            <person name="Frommer W.B."/>
            <person name="Fujita T."/>
            <person name="Gramzow L."/>
            <person name="Gutensohn M."/>
            <person name="Harholt J."/>
            <person name="Hattori M."/>
            <person name="Heyl A."/>
            <person name="Hirai T."/>
            <person name="Hiwatashi Y."/>
            <person name="Ishikawa M."/>
            <person name="Iwata M."/>
            <person name="Karol K.G."/>
            <person name="Koehler B."/>
            <person name="Kolukisaoglu U."/>
            <person name="Kubo M."/>
            <person name="Kurata T."/>
            <person name="Lalonde S."/>
            <person name="Li K."/>
            <person name="Li Y."/>
            <person name="Litt A."/>
            <person name="Lyons E."/>
            <person name="Manning G."/>
            <person name="Maruyama T."/>
            <person name="Michael T.P."/>
            <person name="Mikami K."/>
            <person name="Miyazaki S."/>
            <person name="Morinaga S."/>
            <person name="Murata T."/>
            <person name="Mueller-Roeber B."/>
            <person name="Nelson D.R."/>
            <person name="Obara M."/>
            <person name="Oguri Y."/>
            <person name="Olmstead R.G."/>
            <person name="Onodera N."/>
            <person name="Petersen B.L."/>
            <person name="Pils B."/>
            <person name="Prigge M."/>
            <person name="Rensing S.A."/>
            <person name="Riano-Pachon D.M."/>
            <person name="Roberts A.W."/>
            <person name="Sato Y."/>
            <person name="Scheller H.V."/>
            <person name="Schulz B."/>
            <person name="Schulz C."/>
            <person name="Shakirov E.V."/>
            <person name="Shibagaki N."/>
            <person name="Shinohara N."/>
            <person name="Shippen D.E."/>
            <person name="Soerensen I."/>
            <person name="Sotooka R."/>
            <person name="Sugimoto N."/>
            <person name="Sugita M."/>
            <person name="Sumikawa N."/>
            <person name="Tanurdzic M."/>
            <person name="Theissen G."/>
            <person name="Ulvskov P."/>
            <person name="Wakazuki S."/>
            <person name="Weng J.K."/>
            <person name="Willats W.W."/>
            <person name="Wipf D."/>
            <person name="Wolf P.G."/>
            <person name="Yang L."/>
            <person name="Zimmer A.D."/>
            <person name="Zhu Q."/>
            <person name="Mitros T."/>
            <person name="Hellsten U."/>
            <person name="Loque D."/>
            <person name="Otillar R."/>
            <person name="Salamov A."/>
            <person name="Schmutz J."/>
            <person name="Shapiro H."/>
            <person name="Lindquist E."/>
            <person name="Lucas S."/>
            <person name="Rokhsar D."/>
            <person name="Grigoriev I.V."/>
        </authorList>
    </citation>
    <scope>NUCLEOTIDE SEQUENCE [LARGE SCALE GENOMIC DNA]</scope>
</reference>
<dbReference type="InterPro" id="IPR052965">
    <property type="entry name" value="Pigment-catalase-like"/>
</dbReference>
<dbReference type="HOGENOM" id="CLU_056689_0_0_1"/>
<dbReference type="Proteomes" id="UP000001514">
    <property type="component" value="Unassembled WGS sequence"/>
</dbReference>
<sequence length="308" mass="33499">MLPPPPPPLPPLCPPPPLPVNFTSSDVDRINLALNIHYLQAEFFLHAAFGHGLDKVNAKLAKKGPPPVGGRKAQLSTRMEHVAKELGLQSTGHIRAIHDKLDKQSICRPLLNISVGVWDSLISKALIHNHTEVDGGGSLHFDPYENDANFLIAAYVIPYIGLNTLVDSSNRVTGIQARKLVSGLMGVQAGQDAVIRTLLFEIMENKLPPYNVTVAKLTNLVSDLRHKLDHTRKADEGLSVHQNRGAEKQVNGNLISANDYSMAISRSPQQILQVLYGTGDASVPGLFFPKGANGKIAGIFLKPRRPKL</sequence>
<keyword evidence="2" id="KW-1185">Reference proteome</keyword>
<evidence type="ECO:0008006" key="3">
    <source>
        <dbReference type="Google" id="ProtNLM"/>
    </source>
</evidence>
<dbReference type="EMBL" id="GL377600">
    <property type="protein sequence ID" value="EFJ20982.1"/>
    <property type="molecule type" value="Genomic_DNA"/>
</dbReference>
<gene>
    <name evidence="1" type="ORF">SELMODRAFT_107748</name>
</gene>
<name>D8S2S9_SELML</name>
<organism evidence="2">
    <name type="scientific">Selaginella moellendorffii</name>
    <name type="common">Spikemoss</name>
    <dbReference type="NCBI Taxonomy" id="88036"/>
    <lineage>
        <taxon>Eukaryota</taxon>
        <taxon>Viridiplantae</taxon>
        <taxon>Streptophyta</taxon>
        <taxon>Embryophyta</taxon>
        <taxon>Tracheophyta</taxon>
        <taxon>Lycopodiopsida</taxon>
        <taxon>Selaginellales</taxon>
        <taxon>Selaginellaceae</taxon>
        <taxon>Selaginella</taxon>
    </lineage>
</organism>
<dbReference type="OMA" id="PGLFFPK"/>
<dbReference type="STRING" id="88036.D8S2S9"/>
<protein>
    <recommendedName>
        <fullName evidence="3">Desiccation-related protein PCC13-62</fullName>
    </recommendedName>
</protein>
<accession>D8S2S9</accession>
<dbReference type="AlphaFoldDB" id="D8S2S9"/>
<dbReference type="PANTHER" id="PTHR31694">
    <property type="entry name" value="DESICCATION-LIKE PROTEIN"/>
    <property type="match status" value="1"/>
</dbReference>
<dbReference type="KEGG" id="smo:SELMODRAFT_107748"/>
<evidence type="ECO:0000313" key="1">
    <source>
        <dbReference type="EMBL" id="EFJ20982.1"/>
    </source>
</evidence>
<dbReference type="PANTHER" id="PTHR31694:SF19">
    <property type="entry name" value="DESICCATION-RELATED PROTEIN PCC13-62"/>
    <property type="match status" value="1"/>
</dbReference>
<proteinExistence type="predicted"/>
<dbReference type="Pfam" id="PF13668">
    <property type="entry name" value="Ferritin_2"/>
    <property type="match status" value="1"/>
</dbReference>